<dbReference type="Gene3D" id="3.40.850.10">
    <property type="entry name" value="Kinesin motor domain"/>
    <property type="match status" value="1"/>
</dbReference>
<proteinExistence type="inferred from homology"/>
<keyword evidence="15" id="KW-1185">Reference proteome</keyword>
<feature type="region of interest" description="Disordered" evidence="12">
    <location>
        <begin position="1"/>
        <end position="24"/>
    </location>
</feature>
<evidence type="ECO:0000256" key="6">
    <source>
        <dbReference type="ARBA" id="ARBA00022840"/>
    </source>
</evidence>
<evidence type="ECO:0000256" key="3">
    <source>
        <dbReference type="ARBA" id="ARBA00022553"/>
    </source>
</evidence>
<keyword evidence="6 10" id="KW-0067">ATP-binding</keyword>
<keyword evidence="8" id="KW-0206">Cytoskeleton</keyword>
<dbReference type="InterPro" id="IPR019821">
    <property type="entry name" value="Kinesin_motor_CS"/>
</dbReference>
<dbReference type="PROSITE" id="PS00411">
    <property type="entry name" value="KINESIN_MOTOR_1"/>
    <property type="match status" value="1"/>
</dbReference>
<dbReference type="Proteomes" id="UP001157974">
    <property type="component" value="Unassembled WGS sequence"/>
</dbReference>
<comment type="caution">
    <text evidence="14">The sequence shown here is derived from an EMBL/GenBank/DDBJ whole genome shotgun (WGS) entry which is preliminary data.</text>
</comment>
<dbReference type="Pfam" id="PF00225">
    <property type="entry name" value="Kinesin"/>
    <property type="match status" value="1"/>
</dbReference>
<feature type="compositionally biased region" description="Acidic residues" evidence="12">
    <location>
        <begin position="972"/>
        <end position="991"/>
    </location>
</feature>
<dbReference type="InterPro" id="IPR027417">
    <property type="entry name" value="P-loop_NTPase"/>
</dbReference>
<feature type="binding site" evidence="10">
    <location>
        <begin position="110"/>
        <end position="117"/>
    </location>
    <ligand>
        <name>ATP</name>
        <dbReference type="ChEBI" id="CHEBI:30616"/>
    </ligand>
</feature>
<keyword evidence="11" id="KW-0175">Coiled coil</keyword>
<dbReference type="AlphaFoldDB" id="A0AAV8UIS0"/>
<evidence type="ECO:0000256" key="4">
    <source>
        <dbReference type="ARBA" id="ARBA00022701"/>
    </source>
</evidence>
<gene>
    <name evidence="14" type="ORF">NDN08_004918</name>
</gene>
<feature type="coiled-coil region" evidence="11">
    <location>
        <begin position="421"/>
        <end position="469"/>
    </location>
</feature>
<dbReference type="GO" id="GO:0005524">
    <property type="term" value="F:ATP binding"/>
    <property type="evidence" value="ECO:0007669"/>
    <property type="project" value="UniProtKB-UniRule"/>
</dbReference>
<dbReference type="InterPro" id="IPR047149">
    <property type="entry name" value="KIF11-like"/>
</dbReference>
<dbReference type="PRINTS" id="PR00380">
    <property type="entry name" value="KINESINHEAVY"/>
</dbReference>
<dbReference type="Pfam" id="PF13931">
    <property type="entry name" value="Microtub_bind"/>
    <property type="match status" value="1"/>
</dbReference>
<feature type="coiled-coil region" evidence="11">
    <location>
        <begin position="367"/>
        <end position="394"/>
    </location>
</feature>
<dbReference type="FunFam" id="3.40.850.10:FF:000019">
    <property type="entry name" value="Kinesin-like protein KIN-5D"/>
    <property type="match status" value="1"/>
</dbReference>
<keyword evidence="7 10" id="KW-0505">Motor protein</keyword>
<evidence type="ECO:0000256" key="1">
    <source>
        <dbReference type="ARBA" id="ARBA00004245"/>
    </source>
</evidence>
<dbReference type="EMBL" id="JAMWBK010000012">
    <property type="protein sequence ID" value="KAJ8901057.1"/>
    <property type="molecule type" value="Genomic_DNA"/>
</dbReference>
<dbReference type="GO" id="GO:0051231">
    <property type="term" value="P:spindle elongation"/>
    <property type="evidence" value="ECO:0007669"/>
    <property type="project" value="TreeGrafter"/>
</dbReference>
<evidence type="ECO:0000256" key="12">
    <source>
        <dbReference type="SAM" id="MobiDB-lite"/>
    </source>
</evidence>
<feature type="domain" description="Kinesin motor" evidence="13">
    <location>
        <begin position="24"/>
        <end position="358"/>
    </location>
</feature>
<dbReference type="GO" id="GO:0090307">
    <property type="term" value="P:mitotic spindle assembly"/>
    <property type="evidence" value="ECO:0007669"/>
    <property type="project" value="TreeGrafter"/>
</dbReference>
<evidence type="ECO:0000259" key="13">
    <source>
        <dbReference type="PROSITE" id="PS50067"/>
    </source>
</evidence>
<dbReference type="GO" id="GO:0007018">
    <property type="term" value="P:microtubule-based movement"/>
    <property type="evidence" value="ECO:0007669"/>
    <property type="project" value="InterPro"/>
</dbReference>
<dbReference type="GO" id="GO:0005876">
    <property type="term" value="C:spindle microtubule"/>
    <property type="evidence" value="ECO:0007669"/>
    <property type="project" value="TreeGrafter"/>
</dbReference>
<keyword evidence="2" id="KW-0963">Cytoplasm</keyword>
<evidence type="ECO:0000313" key="15">
    <source>
        <dbReference type="Proteomes" id="UP001157974"/>
    </source>
</evidence>
<accession>A0AAV8UIS0</accession>
<evidence type="ECO:0000256" key="5">
    <source>
        <dbReference type="ARBA" id="ARBA00022741"/>
    </source>
</evidence>
<dbReference type="PROSITE" id="PS50067">
    <property type="entry name" value="KINESIN_MOTOR_2"/>
    <property type="match status" value="1"/>
</dbReference>
<dbReference type="PANTHER" id="PTHR47970">
    <property type="entry name" value="KINESIN-LIKE PROTEIN KIF11"/>
    <property type="match status" value="1"/>
</dbReference>
<reference evidence="14 15" key="1">
    <citation type="journal article" date="2023" name="Nat. Commun.">
        <title>Origin of minicircular mitochondrial genomes in red algae.</title>
        <authorList>
            <person name="Lee Y."/>
            <person name="Cho C.H."/>
            <person name="Lee Y.M."/>
            <person name="Park S.I."/>
            <person name="Yang J.H."/>
            <person name="West J.A."/>
            <person name="Bhattacharya D."/>
            <person name="Yoon H.S."/>
        </authorList>
    </citation>
    <scope>NUCLEOTIDE SEQUENCE [LARGE SCALE GENOMIC DNA]</scope>
    <source>
        <strain evidence="14 15">CCMP1338</strain>
        <tissue evidence="14">Whole cell</tissue>
    </source>
</reference>
<evidence type="ECO:0000256" key="7">
    <source>
        <dbReference type="ARBA" id="ARBA00023175"/>
    </source>
</evidence>
<name>A0AAV8UIS0_9RHOD</name>
<keyword evidence="4" id="KW-0493">Microtubule</keyword>
<evidence type="ECO:0000256" key="2">
    <source>
        <dbReference type="ARBA" id="ARBA00022490"/>
    </source>
</evidence>
<dbReference type="InterPro" id="IPR001752">
    <property type="entry name" value="Kinesin_motor_dom"/>
</dbReference>
<dbReference type="InterPro" id="IPR036961">
    <property type="entry name" value="Kinesin_motor_dom_sf"/>
</dbReference>
<evidence type="ECO:0000256" key="9">
    <source>
        <dbReference type="ARBA" id="ARBA00034704"/>
    </source>
</evidence>
<dbReference type="SMART" id="SM00129">
    <property type="entry name" value="KISc"/>
    <property type="match status" value="1"/>
</dbReference>
<feature type="region of interest" description="Disordered" evidence="12">
    <location>
        <begin position="1012"/>
        <end position="1031"/>
    </location>
</feature>
<organism evidence="14 15">
    <name type="scientific">Rhodosorus marinus</name>
    <dbReference type="NCBI Taxonomy" id="101924"/>
    <lineage>
        <taxon>Eukaryota</taxon>
        <taxon>Rhodophyta</taxon>
        <taxon>Stylonematophyceae</taxon>
        <taxon>Stylonematales</taxon>
        <taxon>Stylonemataceae</taxon>
        <taxon>Rhodosorus</taxon>
    </lineage>
</organism>
<comment type="subcellular location">
    <subcellularLocation>
        <location evidence="1">Cytoplasm</location>
        <location evidence="1">Cytoskeleton</location>
    </subcellularLocation>
</comment>
<dbReference type="GO" id="GO:0072686">
    <property type="term" value="C:mitotic spindle"/>
    <property type="evidence" value="ECO:0007669"/>
    <property type="project" value="TreeGrafter"/>
</dbReference>
<dbReference type="SUPFAM" id="SSF52540">
    <property type="entry name" value="P-loop containing nucleoside triphosphate hydrolases"/>
    <property type="match status" value="1"/>
</dbReference>
<evidence type="ECO:0000256" key="10">
    <source>
        <dbReference type="PROSITE-ProRule" id="PRU00283"/>
    </source>
</evidence>
<dbReference type="GO" id="GO:0008017">
    <property type="term" value="F:microtubule binding"/>
    <property type="evidence" value="ECO:0007669"/>
    <property type="project" value="InterPro"/>
</dbReference>
<protein>
    <recommendedName>
        <fullName evidence="13">Kinesin motor domain-containing protein</fullName>
    </recommendedName>
</protein>
<feature type="region of interest" description="Disordered" evidence="12">
    <location>
        <begin position="967"/>
        <end position="1000"/>
    </location>
</feature>
<dbReference type="GO" id="GO:0008574">
    <property type="term" value="F:plus-end-directed microtubule motor activity"/>
    <property type="evidence" value="ECO:0007669"/>
    <property type="project" value="TreeGrafter"/>
</dbReference>
<evidence type="ECO:0000256" key="8">
    <source>
        <dbReference type="ARBA" id="ARBA00023212"/>
    </source>
</evidence>
<evidence type="ECO:0000256" key="11">
    <source>
        <dbReference type="SAM" id="Coils"/>
    </source>
</evidence>
<sequence>MGKEGYEKGKEGSERGKEGSENGKVKVVVRVRPITQKELEALETPVVEADENRNELNVSTSAKRASQCKSYPFDNVFGPTTTQQHLFETVCRPVVDEVLQGYNCTIFAYGQTGTGKTFTMEGLSKSKKAIHFNAGVIPRSIKAIFEYLNKNSDDYTVQVSHLELYNEALSDLLSPNDKDQNLKIYEETSKGTYVSSLTDVIVEKEEDIFSILEMSSKKRKTAETLMNKTSSRSHSIFTITIHLHDKTSEGGEGMLRVGKLNLVDLAGAENISRSGAVGVRSREAGNINQSLLTLGRVISALVANHPHIPYRDSKLTRILQESLGGRNKTLVIATCSPAGADLEETNSTIEYAYRAKKIRNRPQVNLMVSKKDKILELVKENSRLRKELESMRTKEGVYLPADQYNILASREQKQLYLENLVNETNEMYEKALTSLEKAEEDKILAEERSEDAKKQFDDLQQLVDGIREEANQQRTIATERRRQEEVLRGYIDSLKDKLEKTTTDYNSLCDTVNHKSSIETENCVLTKTLEGDTYTHLGKLKMEVKAIAEKQAGDSVKAAEEMDRFTTAHTKGVQSMSSELNGLWDSVAECIEGSKLQMKSFADDTEAKRLTVQKQVGLNRLEAENGMNKFVEDVGATLLRLGDLFQGSTDSVVNFRNASESRRDSEMLALSTSLSRAVGQLNSLETVVRSEMEKQQNILGLLESELEETISTKSKQAELLKETVTSKLKTALSMIASSVQQSTTMSAERMEQVLEEIGSSMGAEISAARTNLGELDQSTAKSVQTTLKSIDEQNEQTRAIHTSMSTGLEAAIGDVFSLCTKTGRNLGEVESETWKALDLVGTDRKETGDLLGSVRSHTNKHMSSIASKMSIFRDTIQASSKETMESHQNRQGLTNLTEEMRRNCSESTTALMDCSNNIVNAEGALQETYKSYQPTSLTPRRRKWSIPRDLEKTGPHADLLEAFHSAKKQQNEQEEDDEKDEQQLIEDDTEKENELVSSMVFSKPIIEPVKTVKSSVRPRLAQSRIPRPRNV</sequence>
<comment type="similarity">
    <text evidence="9">Belongs to the TRAFAC class myosin-kinesin ATPase superfamily. Kinesin family. KIN-5/BimC subfamily.</text>
</comment>
<dbReference type="InterPro" id="IPR025901">
    <property type="entry name" value="Kinesin-assoc_MT-bd_dom"/>
</dbReference>
<feature type="region of interest" description="Disordered" evidence="12">
    <location>
        <begin position="932"/>
        <end position="951"/>
    </location>
</feature>
<keyword evidence="5 10" id="KW-0547">Nucleotide-binding</keyword>
<evidence type="ECO:0000313" key="14">
    <source>
        <dbReference type="EMBL" id="KAJ8901057.1"/>
    </source>
</evidence>
<keyword evidence="3" id="KW-0597">Phosphoprotein</keyword>
<dbReference type="PANTHER" id="PTHR47970:SF12">
    <property type="entry name" value="KINESIN FAMILY MEMBER 11"/>
    <property type="match status" value="1"/>
</dbReference>